<keyword evidence="10 11" id="KW-0407">Ion channel</keyword>
<proteinExistence type="inferred from homology"/>
<comment type="similarity">
    <text evidence="11">Belongs to the amiloride-sensitive sodium channel (TC 1.A.6) family.</text>
</comment>
<accession>A0AAV3YLJ4</accession>
<dbReference type="Proteomes" id="UP000735302">
    <property type="component" value="Unassembled WGS sequence"/>
</dbReference>
<dbReference type="PRINTS" id="PR01078">
    <property type="entry name" value="AMINACHANNEL"/>
</dbReference>
<evidence type="ECO:0000256" key="8">
    <source>
        <dbReference type="ARBA" id="ARBA00023136"/>
    </source>
</evidence>
<evidence type="ECO:0000256" key="11">
    <source>
        <dbReference type="RuleBase" id="RU000679"/>
    </source>
</evidence>
<evidence type="ECO:0000313" key="15">
    <source>
        <dbReference type="Proteomes" id="UP000735302"/>
    </source>
</evidence>
<evidence type="ECO:0000256" key="6">
    <source>
        <dbReference type="ARBA" id="ARBA00023053"/>
    </source>
</evidence>
<dbReference type="AlphaFoldDB" id="A0AAV3YLJ4"/>
<name>A0AAV3YLJ4_9GAST</name>
<organism evidence="14 15">
    <name type="scientific">Plakobranchus ocellatus</name>
    <dbReference type="NCBI Taxonomy" id="259542"/>
    <lineage>
        <taxon>Eukaryota</taxon>
        <taxon>Metazoa</taxon>
        <taxon>Spiralia</taxon>
        <taxon>Lophotrochozoa</taxon>
        <taxon>Mollusca</taxon>
        <taxon>Gastropoda</taxon>
        <taxon>Heterobranchia</taxon>
        <taxon>Euthyneura</taxon>
        <taxon>Panpulmonata</taxon>
        <taxon>Sacoglossa</taxon>
        <taxon>Placobranchoidea</taxon>
        <taxon>Plakobranchidae</taxon>
        <taxon>Plakobranchus</taxon>
    </lineage>
</organism>
<keyword evidence="5 13" id="KW-1133">Transmembrane helix</keyword>
<feature type="region of interest" description="Disordered" evidence="12">
    <location>
        <begin position="25"/>
        <end position="57"/>
    </location>
</feature>
<dbReference type="EMBL" id="BLXT01001211">
    <property type="protein sequence ID" value="GFN83594.1"/>
    <property type="molecule type" value="Genomic_DNA"/>
</dbReference>
<keyword evidence="9 11" id="KW-0739">Sodium transport</keyword>
<dbReference type="Gene3D" id="1.10.287.770">
    <property type="entry name" value="YojJ-like"/>
    <property type="match status" value="1"/>
</dbReference>
<gene>
    <name evidence="14" type="ORF">PoB_001010000</name>
</gene>
<evidence type="ECO:0000256" key="4">
    <source>
        <dbReference type="ARBA" id="ARBA00022692"/>
    </source>
</evidence>
<dbReference type="Gene3D" id="2.60.470.10">
    <property type="entry name" value="Acid-sensing ion channels like domains"/>
    <property type="match status" value="1"/>
</dbReference>
<protein>
    <submittedName>
        <fullName evidence="14">Acid-sensing ion channel 1</fullName>
    </submittedName>
</protein>
<comment type="caution">
    <text evidence="14">The sequence shown here is derived from an EMBL/GenBank/DDBJ whole genome shotgun (WGS) entry which is preliminary data.</text>
</comment>
<keyword evidence="7 11" id="KW-0406">Ion transport</keyword>
<keyword evidence="2 11" id="KW-0813">Transport</keyword>
<keyword evidence="6" id="KW-0915">Sodium</keyword>
<sequence length="646" mass="72704">MASLKELLDYFAGCDLNNCRTSGHDNLQQTRETGSNNSSNDNHNKNTNTSNNKSNESGIISVISTEMKNHKHRSMKTKENSKCTHIIRWQSMAEIHRNNPAPTTAVTSDEDSNCTKTKTKTATTRTKRKYRAAKELIHEFCHSTSMHGVQHIIGHRSVWRRVVWSVLVIGFVAWAVHNVYLIVSDYNGHPVQTSVSSEYQSKMNFPAVTVCNLNRIRLSKTPQSMLERLQGVVKRGADGAIINYYYIDHFLRRSGRQQQREMGHQMQDMLVKCKFGNEVCTSKNFTFSHNVQHGNCYTFAGSQDSYRSQWLTMRAGPGNGLSMEFDVQFDEYLPSTTASGLKVLIHDNGEMPFPEDGGIMAGTGAATSIAIKKTQIKRLPLPYSDCIAQVDANNKEKNLFAERGFAYSLNACQKSCVQKHIYKFCQCCDVSFPCIEDALLHSTGIVARQDNIIPVCDITEILTFICVRDIEKAFSNNELDCIKQCPPACEESSFSTTVSSAPWPTSDYRQTLFRQHGLDQNATQLLKTGERSFLKLEIYFDSLTLDKTVDQPAFTQHGLDQNDTQLLKTGERSFLKLEIYFDSLILDKTVERPAFTWNKLLSDIGGQLGLLLGFSILTAVEILELVVVDLGLGIGLRSLWRSTKKN</sequence>
<evidence type="ECO:0000256" key="3">
    <source>
        <dbReference type="ARBA" id="ARBA00022461"/>
    </source>
</evidence>
<feature type="transmembrane region" description="Helical" evidence="13">
    <location>
        <begin position="162"/>
        <end position="183"/>
    </location>
</feature>
<keyword evidence="8 13" id="KW-0472">Membrane</keyword>
<keyword evidence="15" id="KW-1185">Reference proteome</keyword>
<evidence type="ECO:0000313" key="14">
    <source>
        <dbReference type="EMBL" id="GFN83594.1"/>
    </source>
</evidence>
<dbReference type="Pfam" id="PF00858">
    <property type="entry name" value="ASC"/>
    <property type="match status" value="2"/>
</dbReference>
<evidence type="ECO:0000256" key="5">
    <source>
        <dbReference type="ARBA" id="ARBA00022989"/>
    </source>
</evidence>
<dbReference type="InterPro" id="IPR001873">
    <property type="entry name" value="ENaC"/>
</dbReference>
<evidence type="ECO:0000256" key="10">
    <source>
        <dbReference type="ARBA" id="ARBA00023303"/>
    </source>
</evidence>
<dbReference type="PANTHER" id="PTHR11690">
    <property type="entry name" value="AMILORIDE-SENSITIVE SODIUM CHANNEL-RELATED"/>
    <property type="match status" value="1"/>
</dbReference>
<evidence type="ECO:0000256" key="2">
    <source>
        <dbReference type="ARBA" id="ARBA00022448"/>
    </source>
</evidence>
<comment type="subcellular location">
    <subcellularLocation>
        <location evidence="1">Membrane</location>
        <topology evidence="1">Multi-pass membrane protein</topology>
    </subcellularLocation>
</comment>
<evidence type="ECO:0000256" key="12">
    <source>
        <dbReference type="SAM" id="MobiDB-lite"/>
    </source>
</evidence>
<reference evidence="14 15" key="1">
    <citation type="journal article" date="2021" name="Elife">
        <title>Chloroplast acquisition without the gene transfer in kleptoplastic sea slugs, Plakobranchus ocellatus.</title>
        <authorList>
            <person name="Maeda T."/>
            <person name="Takahashi S."/>
            <person name="Yoshida T."/>
            <person name="Shimamura S."/>
            <person name="Takaki Y."/>
            <person name="Nagai Y."/>
            <person name="Toyoda A."/>
            <person name="Suzuki Y."/>
            <person name="Arimoto A."/>
            <person name="Ishii H."/>
            <person name="Satoh N."/>
            <person name="Nishiyama T."/>
            <person name="Hasebe M."/>
            <person name="Maruyama T."/>
            <person name="Minagawa J."/>
            <person name="Obokata J."/>
            <person name="Shigenobu S."/>
        </authorList>
    </citation>
    <scope>NUCLEOTIDE SEQUENCE [LARGE SCALE GENOMIC DNA]</scope>
</reference>
<evidence type="ECO:0000256" key="13">
    <source>
        <dbReference type="SAM" id="Phobius"/>
    </source>
</evidence>
<dbReference type="GO" id="GO:0005886">
    <property type="term" value="C:plasma membrane"/>
    <property type="evidence" value="ECO:0007669"/>
    <property type="project" value="TreeGrafter"/>
</dbReference>
<feature type="compositionally biased region" description="Polar residues" evidence="12">
    <location>
        <begin position="25"/>
        <end position="34"/>
    </location>
</feature>
<evidence type="ECO:0000256" key="7">
    <source>
        <dbReference type="ARBA" id="ARBA00023065"/>
    </source>
</evidence>
<evidence type="ECO:0000256" key="9">
    <source>
        <dbReference type="ARBA" id="ARBA00023201"/>
    </source>
</evidence>
<feature type="compositionally biased region" description="Low complexity" evidence="12">
    <location>
        <begin position="35"/>
        <end position="57"/>
    </location>
</feature>
<keyword evidence="4 11" id="KW-0812">Transmembrane</keyword>
<dbReference type="GO" id="GO:0015280">
    <property type="term" value="F:ligand-gated sodium channel activity"/>
    <property type="evidence" value="ECO:0007669"/>
    <property type="project" value="TreeGrafter"/>
</dbReference>
<evidence type="ECO:0000256" key="1">
    <source>
        <dbReference type="ARBA" id="ARBA00004141"/>
    </source>
</evidence>
<keyword evidence="3 11" id="KW-0894">Sodium channel</keyword>
<dbReference type="PANTHER" id="PTHR11690:SF248">
    <property type="entry name" value="PICKPOCKET 17, ISOFORM A"/>
    <property type="match status" value="1"/>
</dbReference>
<feature type="region of interest" description="Disordered" evidence="12">
    <location>
        <begin position="102"/>
        <end position="125"/>
    </location>
</feature>